<feature type="active site" description="Nucleophile; cysteine thiosulfonate intermediate" evidence="6">
    <location>
        <position position="231"/>
    </location>
</feature>
<name>A0A163W1H3_9FLAO</name>
<comment type="function">
    <text evidence="6">Catalyzes the formation of sulfite from adenosine 5'-phosphosulfate (APS) using thioredoxin as an electron donor.</text>
</comment>
<evidence type="ECO:0000313" key="9">
    <source>
        <dbReference type="Proteomes" id="UP000076630"/>
    </source>
</evidence>
<dbReference type="Pfam" id="PF01507">
    <property type="entry name" value="PAPS_reduct"/>
    <property type="match status" value="1"/>
</dbReference>
<dbReference type="NCBIfam" id="NF002537">
    <property type="entry name" value="PRK02090.1"/>
    <property type="match status" value="1"/>
</dbReference>
<dbReference type="GO" id="GO:0051539">
    <property type="term" value="F:4 iron, 4 sulfur cluster binding"/>
    <property type="evidence" value="ECO:0007669"/>
    <property type="project" value="UniProtKB-UniRule"/>
</dbReference>
<organism evidence="8 9">
    <name type="scientific">Myroides marinus</name>
    <dbReference type="NCBI Taxonomy" id="703342"/>
    <lineage>
        <taxon>Bacteria</taxon>
        <taxon>Pseudomonadati</taxon>
        <taxon>Bacteroidota</taxon>
        <taxon>Flavobacteriia</taxon>
        <taxon>Flavobacteriales</taxon>
        <taxon>Flavobacteriaceae</taxon>
        <taxon>Myroides</taxon>
    </lineage>
</organism>
<dbReference type="PANTHER" id="PTHR46482">
    <property type="entry name" value="5'-ADENYLYLSULFATE REDUCTASE 3, CHLOROPLASTIC"/>
    <property type="match status" value="1"/>
</dbReference>
<dbReference type="SUPFAM" id="SSF52402">
    <property type="entry name" value="Adenine nucleotide alpha hydrolases-like"/>
    <property type="match status" value="1"/>
</dbReference>
<feature type="binding site" evidence="6">
    <location>
        <position position="206"/>
    </location>
    <ligand>
        <name>[4Fe-4S] cluster</name>
        <dbReference type="ChEBI" id="CHEBI:49883"/>
    </ligand>
</feature>
<dbReference type="PANTHER" id="PTHR46482:SF9">
    <property type="entry name" value="5'-ADENYLYLSULFATE REDUCTASE 1, CHLOROPLASTIC"/>
    <property type="match status" value="1"/>
</dbReference>
<keyword evidence="5 6" id="KW-0411">Iron-sulfur</keyword>
<reference evidence="8 9" key="1">
    <citation type="submission" date="2016-01" db="EMBL/GenBank/DDBJ databases">
        <title>Whole genome sequencing of Myroides marinus L41.</title>
        <authorList>
            <person name="Hong K.W."/>
        </authorList>
    </citation>
    <scope>NUCLEOTIDE SEQUENCE [LARGE SCALE GENOMIC DNA]</scope>
    <source>
        <strain evidence="8 9">L41</strain>
    </source>
</reference>
<dbReference type="GO" id="GO:0043866">
    <property type="term" value="F:adenylyl-sulfate reductase (thioredoxin) activity"/>
    <property type="evidence" value="ECO:0007669"/>
    <property type="project" value="UniProtKB-EC"/>
</dbReference>
<feature type="domain" description="Phosphoadenosine phosphosulphate reductase" evidence="7">
    <location>
        <begin position="36"/>
        <end position="209"/>
    </location>
</feature>
<dbReference type="GO" id="GO:0019379">
    <property type="term" value="P:sulfate assimilation, phosphoadenylyl sulfate reduction by phosphoadenylyl-sulfate reductase (thioredoxin)"/>
    <property type="evidence" value="ECO:0007669"/>
    <property type="project" value="UniProtKB-UniRule"/>
</dbReference>
<dbReference type="GO" id="GO:0070814">
    <property type="term" value="P:hydrogen sulfide biosynthetic process"/>
    <property type="evidence" value="ECO:0007669"/>
    <property type="project" value="UniProtKB-UniRule"/>
</dbReference>
<dbReference type="GO" id="GO:0046872">
    <property type="term" value="F:metal ion binding"/>
    <property type="evidence" value="ECO:0007669"/>
    <property type="project" value="UniProtKB-KW"/>
</dbReference>
<gene>
    <name evidence="6" type="primary">cysH</name>
    <name evidence="8" type="ORF">AV926_16785</name>
</gene>
<evidence type="ECO:0000256" key="6">
    <source>
        <dbReference type="HAMAP-Rule" id="MF_00063"/>
    </source>
</evidence>
<dbReference type="CDD" id="cd23945">
    <property type="entry name" value="PAPS_reductase"/>
    <property type="match status" value="1"/>
</dbReference>
<dbReference type="GO" id="GO:0004604">
    <property type="term" value="F:phosphoadenylyl-sulfate reductase (thioredoxin) activity"/>
    <property type="evidence" value="ECO:0007669"/>
    <property type="project" value="UniProtKB-UniRule"/>
</dbReference>
<evidence type="ECO:0000313" key="8">
    <source>
        <dbReference type="EMBL" id="KZE75711.1"/>
    </source>
</evidence>
<comment type="catalytic activity">
    <reaction evidence="6">
        <text>[thioredoxin]-disulfide + sulfite + AMP + 2 H(+) = adenosine 5'-phosphosulfate + [thioredoxin]-dithiol</text>
        <dbReference type="Rhea" id="RHEA:21976"/>
        <dbReference type="Rhea" id="RHEA-COMP:10698"/>
        <dbReference type="Rhea" id="RHEA-COMP:10700"/>
        <dbReference type="ChEBI" id="CHEBI:15378"/>
        <dbReference type="ChEBI" id="CHEBI:17359"/>
        <dbReference type="ChEBI" id="CHEBI:29950"/>
        <dbReference type="ChEBI" id="CHEBI:50058"/>
        <dbReference type="ChEBI" id="CHEBI:58243"/>
        <dbReference type="ChEBI" id="CHEBI:456215"/>
        <dbReference type="EC" id="1.8.4.10"/>
    </reaction>
</comment>
<keyword evidence="9" id="KW-1185">Reference proteome</keyword>
<accession>A0A163W1H3</accession>
<evidence type="ECO:0000256" key="3">
    <source>
        <dbReference type="ARBA" id="ARBA00023002"/>
    </source>
</evidence>
<dbReference type="InterPro" id="IPR004511">
    <property type="entry name" value="PAPS/APS_Rdtase"/>
</dbReference>
<dbReference type="PIRSF" id="PIRSF000857">
    <property type="entry name" value="PAPS_reductase"/>
    <property type="match status" value="1"/>
</dbReference>
<evidence type="ECO:0000259" key="7">
    <source>
        <dbReference type="Pfam" id="PF01507"/>
    </source>
</evidence>
<keyword evidence="2 6" id="KW-0479">Metal-binding</keyword>
<dbReference type="GO" id="GO:0005737">
    <property type="term" value="C:cytoplasm"/>
    <property type="evidence" value="ECO:0007669"/>
    <property type="project" value="UniProtKB-SubCell"/>
</dbReference>
<evidence type="ECO:0000256" key="1">
    <source>
        <dbReference type="ARBA" id="ARBA00009732"/>
    </source>
</evidence>
<sequence length="237" mass="28040">MNNELENKFNLLIQKGVSKLSFEKQMEYLQENFSSICFSTSFSYEDQTITHLLKDTQGIEFFTLDTGRLFDQTYDTWNLTLSRYKIKISSYYPDSEALQEFINLNGPDSFYRSVELRKQCCFIRKVVPLQKALLNKQVWITGLRAEHSSNRQNLSIFEWDQTNQIIKFHPLVFWSSEQVLEFIENNQVPYNPLHKQGYQSIGCSPCTRAIKPEEDFRAGRWWWEDASKKECGLHLKQ</sequence>
<comment type="pathway">
    <text evidence="6">Sulfur metabolism; hydrogen sulfide biosynthesis; sulfite from sulfate.</text>
</comment>
<dbReference type="AlphaFoldDB" id="A0A163W1H3"/>
<dbReference type="RefSeq" id="WP_038988435.1">
    <property type="nucleotide sequence ID" value="NZ_JACAJT010000043.1"/>
</dbReference>
<evidence type="ECO:0000256" key="5">
    <source>
        <dbReference type="ARBA" id="ARBA00023014"/>
    </source>
</evidence>
<keyword evidence="3 6" id="KW-0560">Oxidoreductase</keyword>
<keyword evidence="4 6" id="KW-0408">Iron</keyword>
<comment type="cofactor">
    <cofactor evidence="6">
        <name>[4Fe-4S] cluster</name>
        <dbReference type="ChEBI" id="CHEBI:49883"/>
    </cofactor>
    <text evidence="6">Binds 1 [4Fe-4S] cluster per subunit.</text>
</comment>
<feature type="binding site" evidence="6">
    <location>
        <position position="203"/>
    </location>
    <ligand>
        <name>[4Fe-4S] cluster</name>
        <dbReference type="ChEBI" id="CHEBI:49883"/>
    </ligand>
</feature>
<feature type="binding site" evidence="6">
    <location>
        <position position="120"/>
    </location>
    <ligand>
        <name>[4Fe-4S] cluster</name>
        <dbReference type="ChEBI" id="CHEBI:49883"/>
    </ligand>
</feature>
<dbReference type="EMBL" id="LQNU01000081">
    <property type="protein sequence ID" value="KZE75711.1"/>
    <property type="molecule type" value="Genomic_DNA"/>
</dbReference>
<dbReference type="InterPro" id="IPR002500">
    <property type="entry name" value="PAPS_reduct_dom"/>
</dbReference>
<comment type="caution">
    <text evidence="8">The sequence shown here is derived from an EMBL/GenBank/DDBJ whole genome shotgun (WGS) entry which is preliminary data.</text>
</comment>
<feature type="binding site" evidence="6">
    <location>
        <position position="121"/>
    </location>
    <ligand>
        <name>[4Fe-4S] cluster</name>
        <dbReference type="ChEBI" id="CHEBI:49883"/>
    </ligand>
</feature>
<keyword evidence="6" id="KW-0963">Cytoplasm</keyword>
<dbReference type="Proteomes" id="UP000076630">
    <property type="component" value="Unassembled WGS sequence"/>
</dbReference>
<dbReference type="InterPro" id="IPR014729">
    <property type="entry name" value="Rossmann-like_a/b/a_fold"/>
</dbReference>
<evidence type="ECO:0000256" key="4">
    <source>
        <dbReference type="ARBA" id="ARBA00023004"/>
    </source>
</evidence>
<dbReference type="EC" id="1.8.4.10" evidence="6"/>
<protein>
    <recommendedName>
        <fullName evidence="6">Adenosine 5'-phosphosulfate reductase</fullName>
        <shortName evidence="6">APS reductase</shortName>
        <ecNumber evidence="6">1.8.4.10</ecNumber>
    </recommendedName>
    <alternativeName>
        <fullName evidence="6">5'-adenylylsulfate reductase</fullName>
    </alternativeName>
    <alternativeName>
        <fullName evidence="6">Thioredoxin-dependent 5'-adenylylsulfate reductase</fullName>
    </alternativeName>
</protein>
<comment type="subcellular location">
    <subcellularLocation>
        <location evidence="6">Cytoplasm</location>
    </subcellularLocation>
</comment>
<comment type="similarity">
    <text evidence="1 6">Belongs to the PAPS reductase family. CysH subfamily.</text>
</comment>
<proteinExistence type="inferred from homology"/>
<dbReference type="HAMAP" id="MF_00063">
    <property type="entry name" value="CysH"/>
    <property type="match status" value="1"/>
</dbReference>
<dbReference type="OrthoDB" id="9794018at2"/>
<dbReference type="Gene3D" id="3.40.50.620">
    <property type="entry name" value="HUPs"/>
    <property type="match status" value="1"/>
</dbReference>
<evidence type="ECO:0000256" key="2">
    <source>
        <dbReference type="ARBA" id="ARBA00022723"/>
    </source>
</evidence>